<dbReference type="AlphaFoldDB" id="A0A671NLR3"/>
<protein>
    <recommendedName>
        <fullName evidence="1">Integrase core domain-containing protein</fullName>
    </recommendedName>
</protein>
<keyword evidence="3" id="KW-1185">Reference proteome</keyword>
<sequence>MLVGLHRSFNLSLRGRFTNISDAELDERVYQVVSNNDSLGPEAVRARLFGEGLLVQRRRVRRSMLRTNPEGAASRAMSSRLHRRTYRVAGPNSLWHLDDFFFIIHFTLKLVTFLEASYNRSSTVMEKFVKAVDQYGVPSRVRCDQGGENNTVCLFMEVFRGSARGSALRGRSTHNQRIERLWGDVWRGVVNVYHSLFTLLEVDVVVDCNNENHLWALHYIYLPRINRDLNLFVNQWNHHCLRTARYMSPYQIFVRGCLRQQAQNLTGIQGVFGDEQPAQLEAEVPYSPQLPAFSWPDRVEVPLNEYALDNDRLAELQQRVDPLGGQRDGRGVDLLQEVIIFLDSL</sequence>
<dbReference type="Pfam" id="PF24764">
    <property type="entry name" value="rva_4"/>
    <property type="match status" value="1"/>
</dbReference>
<evidence type="ECO:0000313" key="2">
    <source>
        <dbReference type="Ensembl" id="ENSSANP00000046493.1"/>
    </source>
</evidence>
<dbReference type="Ensembl" id="ENSSANT00000049473.1">
    <property type="protein sequence ID" value="ENSSANP00000046493.1"/>
    <property type="gene ID" value="ENSSANG00000023513.1"/>
</dbReference>
<reference evidence="2" key="2">
    <citation type="submission" date="2025-09" db="UniProtKB">
        <authorList>
            <consortium name="Ensembl"/>
        </authorList>
    </citation>
    <scope>IDENTIFICATION</scope>
</reference>
<reference evidence="2" key="1">
    <citation type="submission" date="2025-08" db="UniProtKB">
        <authorList>
            <consortium name="Ensembl"/>
        </authorList>
    </citation>
    <scope>IDENTIFICATION</scope>
</reference>
<evidence type="ECO:0000313" key="3">
    <source>
        <dbReference type="Proteomes" id="UP000472260"/>
    </source>
</evidence>
<dbReference type="PANTHER" id="PTHR46791">
    <property type="entry name" value="EXPRESSED PROTEIN"/>
    <property type="match status" value="1"/>
</dbReference>
<proteinExistence type="predicted"/>
<dbReference type="PANTHER" id="PTHR46791:SF5">
    <property type="entry name" value="CLR5 DOMAIN-CONTAINING PROTEIN-RELATED"/>
    <property type="match status" value="1"/>
</dbReference>
<feature type="domain" description="Integrase core" evidence="1">
    <location>
        <begin position="86"/>
        <end position="266"/>
    </location>
</feature>
<dbReference type="InterPro" id="IPR058913">
    <property type="entry name" value="Integrase_dom_put"/>
</dbReference>
<organism evidence="2 3">
    <name type="scientific">Sinocyclocheilus anshuiensis</name>
    <dbReference type="NCBI Taxonomy" id="1608454"/>
    <lineage>
        <taxon>Eukaryota</taxon>
        <taxon>Metazoa</taxon>
        <taxon>Chordata</taxon>
        <taxon>Craniata</taxon>
        <taxon>Vertebrata</taxon>
        <taxon>Euteleostomi</taxon>
        <taxon>Actinopterygii</taxon>
        <taxon>Neopterygii</taxon>
        <taxon>Teleostei</taxon>
        <taxon>Ostariophysi</taxon>
        <taxon>Cypriniformes</taxon>
        <taxon>Cyprinidae</taxon>
        <taxon>Cyprininae</taxon>
        <taxon>Sinocyclocheilus</taxon>
    </lineage>
</organism>
<evidence type="ECO:0000259" key="1">
    <source>
        <dbReference type="Pfam" id="PF24764"/>
    </source>
</evidence>
<dbReference type="Proteomes" id="UP000472260">
    <property type="component" value="Unassembled WGS sequence"/>
</dbReference>
<name>A0A671NLR3_9TELE</name>
<accession>A0A671NLR3</accession>